<dbReference type="EMBL" id="JTDY01001494">
    <property type="protein sequence ID" value="KOB73738.1"/>
    <property type="molecule type" value="Genomic_DNA"/>
</dbReference>
<dbReference type="Pfam" id="PF06087">
    <property type="entry name" value="Tyr-DNA_phospho"/>
    <property type="match status" value="3"/>
</dbReference>
<proteinExistence type="inferred from homology"/>
<keyword evidence="4" id="KW-0227">DNA damage</keyword>
<evidence type="ECO:0000256" key="6">
    <source>
        <dbReference type="ARBA" id="ARBA00022839"/>
    </source>
</evidence>
<keyword evidence="6" id="KW-0269">Exonuclease</keyword>
<dbReference type="GO" id="GO:0005634">
    <property type="term" value="C:nucleus"/>
    <property type="evidence" value="ECO:0007669"/>
    <property type="project" value="UniProtKB-SubCell"/>
</dbReference>
<dbReference type="AlphaFoldDB" id="A0A0L7LDY6"/>
<dbReference type="SUPFAM" id="SSF56024">
    <property type="entry name" value="Phospholipase D/nuclease"/>
    <property type="match status" value="3"/>
</dbReference>
<organism evidence="12 13">
    <name type="scientific">Operophtera brumata</name>
    <name type="common">Winter moth</name>
    <name type="synonym">Phalaena brumata</name>
    <dbReference type="NCBI Taxonomy" id="104452"/>
    <lineage>
        <taxon>Eukaryota</taxon>
        <taxon>Metazoa</taxon>
        <taxon>Ecdysozoa</taxon>
        <taxon>Arthropoda</taxon>
        <taxon>Hexapoda</taxon>
        <taxon>Insecta</taxon>
        <taxon>Pterygota</taxon>
        <taxon>Neoptera</taxon>
        <taxon>Endopterygota</taxon>
        <taxon>Lepidoptera</taxon>
        <taxon>Glossata</taxon>
        <taxon>Ditrysia</taxon>
        <taxon>Geometroidea</taxon>
        <taxon>Geometridae</taxon>
        <taxon>Larentiinae</taxon>
        <taxon>Operophtera</taxon>
    </lineage>
</organism>
<gene>
    <name evidence="12" type="ORF">OBRU01_10279</name>
</gene>
<feature type="site" description="Interaction with DNA" evidence="11">
    <location>
        <position position="258"/>
    </location>
</feature>
<reference evidence="12 13" key="1">
    <citation type="journal article" date="2015" name="Genome Biol. Evol.">
        <title>The genome of winter moth (Operophtera brumata) provides a genomic perspective on sexual dimorphism and phenology.</title>
        <authorList>
            <person name="Derks M.F."/>
            <person name="Smit S."/>
            <person name="Salis L."/>
            <person name="Schijlen E."/>
            <person name="Bossers A."/>
            <person name="Mateman C."/>
            <person name="Pijl A.S."/>
            <person name="de Ridder D."/>
            <person name="Groenen M.A."/>
            <person name="Visser M.E."/>
            <person name="Megens H.J."/>
        </authorList>
    </citation>
    <scope>NUCLEOTIDE SEQUENCE [LARGE SCALE GENOMIC DNA]</scope>
    <source>
        <strain evidence="12">WM2013NL</strain>
        <tissue evidence="12">Head and thorax</tissue>
    </source>
</reference>
<dbReference type="STRING" id="104452.A0A0L7LDY6"/>
<dbReference type="GO" id="GO:0003697">
    <property type="term" value="F:single-stranded DNA binding"/>
    <property type="evidence" value="ECO:0007669"/>
    <property type="project" value="TreeGrafter"/>
</dbReference>
<comment type="caution">
    <text evidence="12">The sequence shown here is derived from an EMBL/GenBank/DDBJ whole genome shotgun (WGS) entry which is preliminary data.</text>
</comment>
<dbReference type="GO" id="GO:0003690">
    <property type="term" value="F:double-stranded DNA binding"/>
    <property type="evidence" value="ECO:0007669"/>
    <property type="project" value="TreeGrafter"/>
</dbReference>
<keyword evidence="7" id="KW-0234">DNA repair</keyword>
<keyword evidence="3" id="KW-0540">Nuclease</keyword>
<dbReference type="PANTHER" id="PTHR12415:SF0">
    <property type="entry name" value="TYROSYL-DNA PHOSPHODIESTERASE 1"/>
    <property type="match status" value="1"/>
</dbReference>
<evidence type="ECO:0000256" key="5">
    <source>
        <dbReference type="ARBA" id="ARBA00022801"/>
    </source>
</evidence>
<evidence type="ECO:0000256" key="3">
    <source>
        <dbReference type="ARBA" id="ARBA00022722"/>
    </source>
</evidence>
<evidence type="ECO:0000256" key="9">
    <source>
        <dbReference type="PIRSR" id="PIRSR610347-1"/>
    </source>
</evidence>
<keyword evidence="5" id="KW-0378">Hydrolase</keyword>
<protein>
    <submittedName>
        <fullName evidence="12">Putative tyrosyl-DNA phosphodiesterase</fullName>
    </submittedName>
</protein>
<dbReference type="GO" id="GO:0006281">
    <property type="term" value="P:DNA repair"/>
    <property type="evidence" value="ECO:0007669"/>
    <property type="project" value="UniProtKB-KW"/>
</dbReference>
<evidence type="ECO:0000256" key="1">
    <source>
        <dbReference type="ARBA" id="ARBA00004123"/>
    </source>
</evidence>
<comment type="subcellular location">
    <subcellularLocation>
        <location evidence="1">Nucleus</location>
    </subcellularLocation>
</comment>
<feature type="binding site" evidence="10">
    <location>
        <position position="235"/>
    </location>
    <ligand>
        <name>substrate</name>
    </ligand>
</feature>
<comment type="similarity">
    <text evidence="2">Belongs to the tyrosyl-DNA phosphodiesterase family.</text>
</comment>
<keyword evidence="13" id="KW-1185">Reference proteome</keyword>
<dbReference type="GO" id="GO:0004527">
    <property type="term" value="F:exonuclease activity"/>
    <property type="evidence" value="ECO:0007669"/>
    <property type="project" value="UniProtKB-KW"/>
</dbReference>
<evidence type="ECO:0000256" key="11">
    <source>
        <dbReference type="PIRSR" id="PIRSR610347-3"/>
    </source>
</evidence>
<dbReference type="GO" id="GO:0017005">
    <property type="term" value="F:3'-tyrosyl-DNA phosphodiesterase activity"/>
    <property type="evidence" value="ECO:0007669"/>
    <property type="project" value="TreeGrafter"/>
</dbReference>
<evidence type="ECO:0000256" key="10">
    <source>
        <dbReference type="PIRSR" id="PIRSR610347-2"/>
    </source>
</evidence>
<dbReference type="InterPro" id="IPR010347">
    <property type="entry name" value="Tdp1"/>
</dbReference>
<dbReference type="Proteomes" id="UP000037510">
    <property type="component" value="Unassembled WGS sequence"/>
</dbReference>
<name>A0A0L7LDY6_OPEBR</name>
<evidence type="ECO:0000256" key="4">
    <source>
        <dbReference type="ARBA" id="ARBA00022763"/>
    </source>
</evidence>
<accession>A0A0L7LDY6</accession>
<sequence>MLYRAVEMLDRAVEILNLGELKCSLQINFMVELGWLLAQYYFAGYSEKKLTILYGEDSPDLRTITQKKPHVDAHRVAMPTPFGTHHTLLRQHCRVPAADTRRWPLLAQASSIGSYGAQPKALAAAGAGLQHRQLRRTAQGTRTLTLSRAGSLLRQHCRVPAADTRCWPLLLVCLPPLLTLQYVSENVRQSHDGLLGGGCLPYGAAVHTKQPWLNDFLYQWRATSTCRNRAMPHIKSYTRTSPDHKMAAFYLLTSANASKAAWGSVNKGDAKLRLMSYEAGVLLLPTFVVSSYKIAWGSVNKGDAKLRLMTYEAGVLLLPTFIVSRYKIAWGSVNKGGAKLRLMSYEAGVLLLPSFVINKDYFPLDGATDRLVLAYDVPPTKYTADMSPWVMDYLS</sequence>
<dbReference type="PANTHER" id="PTHR12415">
    <property type="entry name" value="TYROSYL-DNA PHOSPHODIESTERASE 1"/>
    <property type="match status" value="1"/>
</dbReference>
<evidence type="ECO:0000256" key="8">
    <source>
        <dbReference type="ARBA" id="ARBA00023242"/>
    </source>
</evidence>
<feature type="active site" description="Proton donor/acceptor" evidence="9">
    <location>
        <position position="233"/>
    </location>
</feature>
<keyword evidence="8" id="KW-0539">Nucleus</keyword>
<evidence type="ECO:0000256" key="2">
    <source>
        <dbReference type="ARBA" id="ARBA00010205"/>
    </source>
</evidence>
<dbReference type="Gene3D" id="3.30.870.10">
    <property type="entry name" value="Endonuclease Chain A"/>
    <property type="match status" value="3"/>
</dbReference>
<evidence type="ECO:0000313" key="13">
    <source>
        <dbReference type="Proteomes" id="UP000037510"/>
    </source>
</evidence>
<evidence type="ECO:0000313" key="12">
    <source>
        <dbReference type="EMBL" id="KOB73738.1"/>
    </source>
</evidence>
<evidence type="ECO:0000256" key="7">
    <source>
        <dbReference type="ARBA" id="ARBA00023204"/>
    </source>
</evidence>